<proteinExistence type="predicted"/>
<organism evidence="2 3">
    <name type="scientific">Exiguobacterium mexicanum</name>
    <dbReference type="NCBI Taxonomy" id="340146"/>
    <lineage>
        <taxon>Bacteria</taxon>
        <taxon>Bacillati</taxon>
        <taxon>Bacillota</taxon>
        <taxon>Bacilli</taxon>
        <taxon>Bacillales</taxon>
        <taxon>Bacillales Family XII. Incertae Sedis</taxon>
        <taxon>Exiguobacterium</taxon>
    </lineage>
</organism>
<reference evidence="2 3" key="1">
    <citation type="submission" date="2023-06" db="EMBL/GenBank/DDBJ databases">
        <title>Influencing factors and mechanism of Cr(VI) reduction by facultative anaerobic Exiguobacterium sp. PY14.</title>
        <authorList>
            <person name="Zou L."/>
        </authorList>
    </citation>
    <scope>NUCLEOTIDE SEQUENCE [LARGE SCALE GENOMIC DNA]</scope>
    <source>
        <strain evidence="2 3">PY14</strain>
    </source>
</reference>
<keyword evidence="1" id="KW-0812">Transmembrane</keyword>
<keyword evidence="3" id="KW-1185">Reference proteome</keyword>
<sequence length="39" mass="4413">MEKNDGQEPNLKGTFTSVMIVAGVIIAMWSSVFYLFMTR</sequence>
<protein>
    <submittedName>
        <fullName evidence="2">Cytochrome c oxidase subunit 2A</fullName>
    </submittedName>
</protein>
<evidence type="ECO:0000313" key="2">
    <source>
        <dbReference type="EMBL" id="MDL5377507.1"/>
    </source>
</evidence>
<keyword evidence="1" id="KW-1133">Transmembrane helix</keyword>
<keyword evidence="1" id="KW-0472">Membrane</keyword>
<evidence type="ECO:0000313" key="3">
    <source>
        <dbReference type="Proteomes" id="UP001230807"/>
    </source>
</evidence>
<evidence type="ECO:0000256" key="1">
    <source>
        <dbReference type="SAM" id="Phobius"/>
    </source>
</evidence>
<gene>
    <name evidence="2" type="ORF">QR695_10865</name>
</gene>
<name>A0ABT7MQQ9_9BACL</name>
<comment type="caution">
    <text evidence="2">The sequence shown here is derived from an EMBL/GenBank/DDBJ whole genome shotgun (WGS) entry which is preliminary data.</text>
</comment>
<accession>A0ABT7MQQ9</accession>
<dbReference type="EMBL" id="JASWER010000008">
    <property type="protein sequence ID" value="MDL5377507.1"/>
    <property type="molecule type" value="Genomic_DNA"/>
</dbReference>
<feature type="transmembrane region" description="Helical" evidence="1">
    <location>
        <begin position="15"/>
        <end position="36"/>
    </location>
</feature>
<dbReference type="Proteomes" id="UP001230807">
    <property type="component" value="Unassembled WGS sequence"/>
</dbReference>
<dbReference type="RefSeq" id="WP_021067817.1">
    <property type="nucleotide sequence ID" value="NZ_CP183077.1"/>
</dbReference>